<name>A0A7C5R0G5_9PROT</name>
<dbReference type="Gene3D" id="3.40.50.10470">
    <property type="entry name" value="Translation initiation factor eif-2b, domain 2"/>
    <property type="match status" value="1"/>
</dbReference>
<dbReference type="GO" id="GO:0019509">
    <property type="term" value="P:L-methionine salvage from methylthioadenosine"/>
    <property type="evidence" value="ECO:0007669"/>
    <property type="project" value="TreeGrafter"/>
</dbReference>
<comment type="similarity">
    <text evidence="1">Belongs to the eIF-2B alpha/beta/delta subunits family. MtnA subfamily.</text>
</comment>
<dbReference type="Pfam" id="PF01008">
    <property type="entry name" value="IF-2B"/>
    <property type="match status" value="1"/>
</dbReference>
<dbReference type="Gene3D" id="1.20.120.420">
    <property type="entry name" value="translation initiation factor eif-2b, domain 1"/>
    <property type="match status" value="1"/>
</dbReference>
<dbReference type="NCBIfam" id="TIGR00524">
    <property type="entry name" value="eIF-2B_rel"/>
    <property type="match status" value="1"/>
</dbReference>
<dbReference type="InterPro" id="IPR000649">
    <property type="entry name" value="IF-2B-related"/>
</dbReference>
<evidence type="ECO:0000256" key="1">
    <source>
        <dbReference type="ARBA" id="ARBA00009117"/>
    </source>
</evidence>
<dbReference type="NCBIfam" id="TIGR00512">
    <property type="entry name" value="salvage_mtnA"/>
    <property type="match status" value="1"/>
</dbReference>
<sequence>MKVNGRDMRTIWEKDGVVEIIDQRFLPHELKIIPLNTLEDARAAIADMKVRGAPCIGATAMYGMAVSVRNDPSDAAIQTAYETLNASRPTAVNLKWAIDECMRAMDGHDETARADILFALAAKNCDDDADMCSRIGDYGKTLLDDIAKDKTPKEAINILTHCNAGWVATVDWGTAISPIYKAFNAGMNVHVWVDETRPRSQGARLTAWELEQHGVPYTVITDNSGGHLMQHGLVDICFVGTDRTTATGDVCNKIGTYLKALAAYDNNVPFYVCAPSNSIDWDMRDGLKEIPIEVRSGEQE</sequence>
<dbReference type="InterPro" id="IPR011559">
    <property type="entry name" value="Initiation_fac_2B_a/b/d"/>
</dbReference>
<dbReference type="EC" id="5.3.1.23" evidence="3"/>
<dbReference type="FunFam" id="1.20.120.420:FF:000003">
    <property type="entry name" value="Methylthioribose-1-phosphate isomerase"/>
    <property type="match status" value="1"/>
</dbReference>
<dbReference type="AlphaFoldDB" id="A0A7C5R0G5"/>
<evidence type="ECO:0000313" key="3">
    <source>
        <dbReference type="EMBL" id="HHL43040.1"/>
    </source>
</evidence>
<feature type="non-terminal residue" evidence="3">
    <location>
        <position position="300"/>
    </location>
</feature>
<organism evidence="3">
    <name type="scientific">Hellea balneolensis</name>
    <dbReference type="NCBI Taxonomy" id="287478"/>
    <lineage>
        <taxon>Bacteria</taxon>
        <taxon>Pseudomonadati</taxon>
        <taxon>Pseudomonadota</taxon>
        <taxon>Alphaproteobacteria</taxon>
        <taxon>Maricaulales</taxon>
        <taxon>Robiginitomaculaceae</taxon>
        <taxon>Hellea</taxon>
    </lineage>
</organism>
<gene>
    <name evidence="3" type="primary">mtnA</name>
    <name evidence="3" type="ORF">ENJ42_05435</name>
</gene>
<evidence type="ECO:0000256" key="2">
    <source>
        <dbReference type="ARBA" id="ARBA00023235"/>
    </source>
</evidence>
<proteinExistence type="inferred from homology"/>
<dbReference type="InterPro" id="IPR027363">
    <property type="entry name" value="M1Pi_N"/>
</dbReference>
<comment type="caution">
    <text evidence="3">The sequence shown here is derived from an EMBL/GenBank/DDBJ whole genome shotgun (WGS) entry which is preliminary data.</text>
</comment>
<dbReference type="NCBIfam" id="NF004326">
    <property type="entry name" value="PRK05720.1"/>
    <property type="match status" value="1"/>
</dbReference>
<dbReference type="GO" id="GO:0046523">
    <property type="term" value="F:S-methyl-5-thioribose-1-phosphate isomerase activity"/>
    <property type="evidence" value="ECO:0007669"/>
    <property type="project" value="UniProtKB-EC"/>
</dbReference>
<accession>A0A7C5R0G5</accession>
<dbReference type="Proteomes" id="UP000885830">
    <property type="component" value="Unassembled WGS sequence"/>
</dbReference>
<protein>
    <submittedName>
        <fullName evidence="3">S-methyl-5-thioribose-1-phosphate isomerase</fullName>
        <ecNumber evidence="3">5.3.1.23</ecNumber>
    </submittedName>
</protein>
<dbReference type="PANTHER" id="PTHR43475:SF1">
    <property type="entry name" value="METHYLTHIORIBOSE-1-PHOSPHATE ISOMERASE"/>
    <property type="match status" value="1"/>
</dbReference>
<reference evidence="3" key="1">
    <citation type="journal article" date="2020" name="mSystems">
        <title>Genome- and Community-Level Interaction Insights into Carbon Utilization and Element Cycling Functions of Hydrothermarchaeota in Hydrothermal Sediment.</title>
        <authorList>
            <person name="Zhou Z."/>
            <person name="Liu Y."/>
            <person name="Xu W."/>
            <person name="Pan J."/>
            <person name="Luo Z.H."/>
            <person name="Li M."/>
        </authorList>
    </citation>
    <scope>NUCLEOTIDE SEQUENCE [LARGE SCALE GENOMIC DNA]</scope>
    <source>
        <strain evidence="3">HyVt-485</strain>
    </source>
</reference>
<dbReference type="SUPFAM" id="SSF100950">
    <property type="entry name" value="NagB/RpiA/CoA transferase-like"/>
    <property type="match status" value="1"/>
</dbReference>
<dbReference type="InterPro" id="IPR037171">
    <property type="entry name" value="NagB/RpiA_transferase-like"/>
</dbReference>
<keyword evidence="2 3" id="KW-0413">Isomerase</keyword>
<dbReference type="PANTHER" id="PTHR43475">
    <property type="entry name" value="METHYLTHIORIBOSE-1-PHOSPHATE ISOMERASE"/>
    <property type="match status" value="1"/>
</dbReference>
<dbReference type="InterPro" id="IPR042529">
    <property type="entry name" value="IF_2B-like_C"/>
</dbReference>
<dbReference type="EMBL" id="DRMJ01000274">
    <property type="protein sequence ID" value="HHL43040.1"/>
    <property type="molecule type" value="Genomic_DNA"/>
</dbReference>
<dbReference type="InterPro" id="IPR005251">
    <property type="entry name" value="IF-M1Pi"/>
</dbReference>